<comment type="similarity">
    <text evidence="3">Belongs to the 3-hydroxyacyl-CoA dehydrogenase family.</text>
</comment>
<dbReference type="PANTHER" id="PTHR48075">
    <property type="entry name" value="3-HYDROXYACYL-COA DEHYDROGENASE FAMILY PROTEIN"/>
    <property type="match status" value="1"/>
</dbReference>
<evidence type="ECO:0000256" key="11">
    <source>
        <dbReference type="PIRSR" id="PIRSR000105-1"/>
    </source>
</evidence>
<evidence type="ECO:0000256" key="1">
    <source>
        <dbReference type="ARBA" id="ARBA00004496"/>
    </source>
</evidence>
<feature type="binding site" evidence="12">
    <location>
        <begin position="9"/>
        <end position="14"/>
    </location>
    <ligand>
        <name>NAD(+)</name>
        <dbReference type="ChEBI" id="CHEBI:57540"/>
    </ligand>
</feature>
<accession>A0A223KN29</accession>
<dbReference type="PROSITE" id="PS00067">
    <property type="entry name" value="3HCDH"/>
    <property type="match status" value="1"/>
</dbReference>
<evidence type="ECO:0000256" key="9">
    <source>
        <dbReference type="ARBA" id="ARBA00038962"/>
    </source>
</evidence>
<protein>
    <recommendedName>
        <fullName evidence="10">L-gulonate 3-dehydrogenase</fullName>
        <ecNumber evidence="9">1.1.1.45</ecNumber>
    </recommendedName>
    <alternativeName>
        <fullName evidence="10">L-gulonate 3-dehydrogenase</fullName>
    </alternativeName>
</protein>
<evidence type="ECO:0000313" key="15">
    <source>
        <dbReference type="EMBL" id="AST90920.1"/>
    </source>
</evidence>
<feature type="binding site" evidence="12">
    <location>
        <position position="92"/>
    </location>
    <ligand>
        <name>NAD(+)</name>
        <dbReference type="ChEBI" id="CHEBI:57540"/>
    </ligand>
</feature>
<sequence>MMKQITVIGAGVMGHGIAQVYATAGHNVVLYDTQKHALENALKAIRKSLESFFEIGMIAYNDIDEIVNRIRTTTDLEDAVRESDFITEVVPEILELKQALYEQIESICKPETIIASNTSTFPLSTLTANAQKKNRMIITHFFNPGQIVPLVEVVKQDITAKHVIDETVQLLKEAGKTPVILQKEIPGFIANRLQAAVVREAFSLVERGVASIEDIDLAITHGPGFRWAFVGPIETTDFGGLDTWQRVLDQLCPNLDDRKSAPDVINNMVANGQLGVKSGKGLYEYNPDTVLERIEERDRNFLKLLQLKSVE</sequence>
<dbReference type="InterPro" id="IPR006108">
    <property type="entry name" value="3HC_DH_C"/>
</dbReference>
<comment type="subunit">
    <text evidence="4">Homodimer.</text>
</comment>
<organism evidence="15 16">
    <name type="scientific">Sutcliffiella cohnii</name>
    <dbReference type="NCBI Taxonomy" id="33932"/>
    <lineage>
        <taxon>Bacteria</taxon>
        <taxon>Bacillati</taxon>
        <taxon>Bacillota</taxon>
        <taxon>Bacilli</taxon>
        <taxon>Bacillales</taxon>
        <taxon>Bacillaceae</taxon>
        <taxon>Sutcliffiella</taxon>
    </lineage>
</organism>
<dbReference type="GO" id="GO:0070403">
    <property type="term" value="F:NAD+ binding"/>
    <property type="evidence" value="ECO:0007669"/>
    <property type="project" value="InterPro"/>
</dbReference>
<feature type="binding site" evidence="12">
    <location>
        <position position="32"/>
    </location>
    <ligand>
        <name>NAD(+)</name>
        <dbReference type="ChEBI" id="CHEBI:57540"/>
    </ligand>
</feature>
<dbReference type="PIRSF" id="PIRSF000105">
    <property type="entry name" value="HCDH"/>
    <property type="match status" value="1"/>
</dbReference>
<evidence type="ECO:0000256" key="3">
    <source>
        <dbReference type="ARBA" id="ARBA00009463"/>
    </source>
</evidence>
<feature type="domain" description="3-hydroxyacyl-CoA dehydrogenase C-terminal" evidence="13">
    <location>
        <begin position="187"/>
        <end position="285"/>
    </location>
</feature>
<dbReference type="EC" id="1.1.1.45" evidence="9"/>
<keyword evidence="8 12" id="KW-0520">NAD</keyword>
<dbReference type="EMBL" id="CP018866">
    <property type="protein sequence ID" value="AST90920.1"/>
    <property type="molecule type" value="Genomic_DNA"/>
</dbReference>
<feature type="binding site" evidence="12">
    <location>
        <position position="97"/>
    </location>
    <ligand>
        <name>NAD(+)</name>
        <dbReference type="ChEBI" id="CHEBI:57540"/>
    </ligand>
</feature>
<feature type="binding site" evidence="12">
    <location>
        <position position="143"/>
    </location>
    <ligand>
        <name>NAD(+)</name>
        <dbReference type="ChEBI" id="CHEBI:57540"/>
    </ligand>
</feature>
<dbReference type="Gene3D" id="3.40.50.720">
    <property type="entry name" value="NAD(P)-binding Rossmann-like Domain"/>
    <property type="match status" value="1"/>
</dbReference>
<feature type="domain" description="3-hydroxyacyl-CoA dehydrogenase NAD binding" evidence="14">
    <location>
        <begin position="4"/>
        <end position="183"/>
    </location>
</feature>
<dbReference type="PANTHER" id="PTHR48075:SF1">
    <property type="entry name" value="LAMBDA-CRYSTALLIN HOMOLOG"/>
    <property type="match status" value="1"/>
</dbReference>
<dbReference type="GO" id="GO:0050104">
    <property type="term" value="F:L-gulonate 3-dehydrogenase activity"/>
    <property type="evidence" value="ECO:0007669"/>
    <property type="project" value="UniProtKB-EC"/>
</dbReference>
<dbReference type="Pfam" id="PF02737">
    <property type="entry name" value="3HCDH_N"/>
    <property type="match status" value="1"/>
</dbReference>
<evidence type="ECO:0000256" key="4">
    <source>
        <dbReference type="ARBA" id="ARBA00011738"/>
    </source>
</evidence>
<dbReference type="InterPro" id="IPR006180">
    <property type="entry name" value="3-OHacyl-CoA_DH_CS"/>
</dbReference>
<dbReference type="Pfam" id="PF00725">
    <property type="entry name" value="3HCDH"/>
    <property type="match status" value="1"/>
</dbReference>
<dbReference type="SUPFAM" id="SSF51735">
    <property type="entry name" value="NAD(P)-binding Rossmann-fold domains"/>
    <property type="match status" value="1"/>
</dbReference>
<feature type="site" description="Important for catalytic activity" evidence="11">
    <location>
        <position position="140"/>
    </location>
</feature>
<evidence type="ECO:0000256" key="8">
    <source>
        <dbReference type="ARBA" id="ARBA00023027"/>
    </source>
</evidence>
<dbReference type="STRING" id="1314751.GCA_001591425_00024"/>
<evidence type="ECO:0000256" key="5">
    <source>
        <dbReference type="ARBA" id="ARBA00022490"/>
    </source>
</evidence>
<dbReference type="InterPro" id="IPR036291">
    <property type="entry name" value="NAD(P)-bd_dom_sf"/>
</dbReference>
<keyword evidence="5" id="KW-0963">Cytoplasm</keyword>
<dbReference type="Proteomes" id="UP000215224">
    <property type="component" value="Chromosome"/>
</dbReference>
<feature type="binding site" evidence="12">
    <location>
        <position position="277"/>
    </location>
    <ligand>
        <name>NAD(+)</name>
        <dbReference type="ChEBI" id="CHEBI:57540"/>
    </ligand>
</feature>
<evidence type="ECO:0000313" key="16">
    <source>
        <dbReference type="Proteomes" id="UP000215224"/>
    </source>
</evidence>
<dbReference type="InterPro" id="IPR006176">
    <property type="entry name" value="3-OHacyl-CoA_DH_NAD-bd"/>
</dbReference>
<evidence type="ECO:0000256" key="12">
    <source>
        <dbReference type="PIRSR" id="PIRSR000105-2"/>
    </source>
</evidence>
<dbReference type="InterPro" id="IPR022694">
    <property type="entry name" value="3-OHacyl-CoA_DH"/>
</dbReference>
<name>A0A223KN29_9BACI</name>
<keyword evidence="7" id="KW-0560">Oxidoreductase</keyword>
<dbReference type="InterPro" id="IPR013328">
    <property type="entry name" value="6PGD_dom2"/>
</dbReference>
<evidence type="ECO:0000256" key="6">
    <source>
        <dbReference type="ARBA" id="ARBA00022553"/>
    </source>
</evidence>
<dbReference type="UniPathway" id="UPA00863"/>
<reference evidence="15 16" key="1">
    <citation type="submission" date="2016-12" db="EMBL/GenBank/DDBJ databases">
        <title>The whole genome sequencing and assembly of Bacillus cohnii DSM 6307T strain.</title>
        <authorList>
            <person name="Lee Y.-J."/>
            <person name="Yi H."/>
            <person name="Bahn Y.-S."/>
            <person name="Kim J.F."/>
            <person name="Lee D.-W."/>
        </authorList>
    </citation>
    <scope>NUCLEOTIDE SEQUENCE [LARGE SCALE GENOMIC DNA]</scope>
    <source>
        <strain evidence="15 16">DSM 6307</strain>
    </source>
</reference>
<keyword evidence="6" id="KW-0597">Phosphoprotein</keyword>
<keyword evidence="16" id="KW-1185">Reference proteome</keyword>
<dbReference type="FunFam" id="3.40.50.720:FF:000009">
    <property type="entry name" value="Fatty oxidation complex, alpha subunit"/>
    <property type="match status" value="1"/>
</dbReference>
<dbReference type="InterPro" id="IPR008927">
    <property type="entry name" value="6-PGluconate_DH-like_C_sf"/>
</dbReference>
<proteinExistence type="inferred from homology"/>
<evidence type="ECO:0000256" key="7">
    <source>
        <dbReference type="ARBA" id="ARBA00023002"/>
    </source>
</evidence>
<evidence type="ECO:0000256" key="2">
    <source>
        <dbReference type="ARBA" id="ARBA00005086"/>
    </source>
</evidence>
<dbReference type="SUPFAM" id="SSF48179">
    <property type="entry name" value="6-phosphogluconate dehydrogenase C-terminal domain-like"/>
    <property type="match status" value="1"/>
</dbReference>
<dbReference type="GO" id="GO:0019605">
    <property type="term" value="P:butyrate metabolic process"/>
    <property type="evidence" value="ECO:0007669"/>
    <property type="project" value="UniProtKB-UniPathway"/>
</dbReference>
<dbReference type="AlphaFoldDB" id="A0A223KN29"/>
<comment type="subcellular location">
    <subcellularLocation>
        <location evidence="1">Cytoplasm</location>
    </subcellularLocation>
</comment>
<comment type="pathway">
    <text evidence="2">Lipid metabolism; butanoate metabolism.</text>
</comment>
<evidence type="ECO:0000259" key="14">
    <source>
        <dbReference type="Pfam" id="PF02737"/>
    </source>
</evidence>
<dbReference type="Gene3D" id="1.10.1040.10">
    <property type="entry name" value="N-(1-d-carboxylethyl)-l-norvaline Dehydrogenase, domain 2"/>
    <property type="match status" value="1"/>
</dbReference>
<dbReference type="GO" id="GO:0005737">
    <property type="term" value="C:cytoplasm"/>
    <property type="evidence" value="ECO:0007669"/>
    <property type="project" value="UniProtKB-SubCell"/>
</dbReference>
<evidence type="ECO:0000259" key="13">
    <source>
        <dbReference type="Pfam" id="PF00725"/>
    </source>
</evidence>
<dbReference type="KEGG" id="bcoh:BC6307_06300"/>
<gene>
    <name evidence="15" type="ORF">BC6307_06300</name>
</gene>
<feature type="binding site" evidence="12">
    <location>
        <position position="119"/>
    </location>
    <ligand>
        <name>NAD(+)</name>
        <dbReference type="ChEBI" id="CHEBI:57540"/>
    </ligand>
</feature>
<evidence type="ECO:0000256" key="10">
    <source>
        <dbReference type="ARBA" id="ARBA00042709"/>
    </source>
</evidence>